<protein>
    <submittedName>
        <fullName evidence="1">Uncharacterized protein</fullName>
    </submittedName>
</protein>
<organism evidence="1 2">
    <name type="scientific">Rotaria socialis</name>
    <dbReference type="NCBI Taxonomy" id="392032"/>
    <lineage>
        <taxon>Eukaryota</taxon>
        <taxon>Metazoa</taxon>
        <taxon>Spiralia</taxon>
        <taxon>Gnathifera</taxon>
        <taxon>Rotifera</taxon>
        <taxon>Eurotatoria</taxon>
        <taxon>Bdelloidea</taxon>
        <taxon>Philodinida</taxon>
        <taxon>Philodinidae</taxon>
        <taxon>Rotaria</taxon>
    </lineage>
</organism>
<dbReference type="Proteomes" id="UP000663838">
    <property type="component" value="Unassembled WGS sequence"/>
</dbReference>
<comment type="caution">
    <text evidence="1">The sequence shown here is derived from an EMBL/GenBank/DDBJ whole genome shotgun (WGS) entry which is preliminary data.</text>
</comment>
<reference evidence="1" key="1">
    <citation type="submission" date="2021-02" db="EMBL/GenBank/DDBJ databases">
        <authorList>
            <person name="Nowell W R."/>
        </authorList>
    </citation>
    <scope>NUCLEOTIDE SEQUENCE</scope>
</reference>
<evidence type="ECO:0000313" key="1">
    <source>
        <dbReference type="EMBL" id="CAF4881594.1"/>
    </source>
</evidence>
<sequence>MYAYLQTIMKNNQIKTVKYSYVPFLKSLEKYLRLPEVQADLQRVKHSYDPNRIEDVHDGFFARNHPNCRNSTYLKIEISSDDLTINNPISHRAHSIFFFYWSLLNVSREKHSKQSAKRLIAACPKWARK</sequence>
<dbReference type="EMBL" id="CAJOBS010004446">
    <property type="protein sequence ID" value="CAF4881594.1"/>
    <property type="molecule type" value="Genomic_DNA"/>
</dbReference>
<proteinExistence type="predicted"/>
<dbReference type="AlphaFoldDB" id="A0A821U3B6"/>
<gene>
    <name evidence="1" type="ORF">TOA249_LOCUS29300</name>
</gene>
<evidence type="ECO:0000313" key="2">
    <source>
        <dbReference type="Proteomes" id="UP000663838"/>
    </source>
</evidence>
<name>A0A821U3B6_9BILA</name>
<accession>A0A821U3B6</accession>